<accession>A0A9W6BVB5</accession>
<keyword evidence="2" id="KW-0472">Membrane</keyword>
<feature type="compositionally biased region" description="Low complexity" evidence="1">
    <location>
        <begin position="271"/>
        <end position="287"/>
    </location>
</feature>
<keyword evidence="4" id="KW-1185">Reference proteome</keyword>
<evidence type="ECO:0000313" key="4">
    <source>
        <dbReference type="Proteomes" id="UP001165080"/>
    </source>
</evidence>
<evidence type="ECO:0000256" key="1">
    <source>
        <dbReference type="SAM" id="MobiDB-lite"/>
    </source>
</evidence>
<evidence type="ECO:0000313" key="3">
    <source>
        <dbReference type="EMBL" id="GLC58728.1"/>
    </source>
</evidence>
<keyword evidence="2" id="KW-1133">Transmembrane helix</keyword>
<gene>
    <name evidence="3" type="primary">PLEST006941</name>
    <name evidence="3" type="ORF">PLESTB_001394200</name>
</gene>
<feature type="region of interest" description="Disordered" evidence="1">
    <location>
        <begin position="599"/>
        <end position="625"/>
    </location>
</feature>
<feature type="region of interest" description="Disordered" evidence="1">
    <location>
        <begin position="1135"/>
        <end position="1156"/>
    </location>
</feature>
<keyword evidence="2" id="KW-0812">Transmembrane</keyword>
<proteinExistence type="predicted"/>
<feature type="transmembrane region" description="Helical" evidence="2">
    <location>
        <begin position="1056"/>
        <end position="1078"/>
    </location>
</feature>
<dbReference type="AlphaFoldDB" id="A0A9W6BVB5"/>
<feature type="transmembrane region" description="Helical" evidence="2">
    <location>
        <begin position="1106"/>
        <end position="1126"/>
    </location>
</feature>
<name>A0A9W6BVB5_9CHLO</name>
<dbReference type="EMBL" id="BRXU01000024">
    <property type="protein sequence ID" value="GLC58728.1"/>
    <property type="molecule type" value="Genomic_DNA"/>
</dbReference>
<feature type="compositionally biased region" description="Basic and acidic residues" evidence="1">
    <location>
        <begin position="599"/>
        <end position="618"/>
    </location>
</feature>
<organism evidence="3 4">
    <name type="scientific">Pleodorina starrii</name>
    <dbReference type="NCBI Taxonomy" id="330485"/>
    <lineage>
        <taxon>Eukaryota</taxon>
        <taxon>Viridiplantae</taxon>
        <taxon>Chlorophyta</taxon>
        <taxon>core chlorophytes</taxon>
        <taxon>Chlorophyceae</taxon>
        <taxon>CS clade</taxon>
        <taxon>Chlamydomonadales</taxon>
        <taxon>Volvocaceae</taxon>
        <taxon>Pleodorina</taxon>
    </lineage>
</organism>
<sequence length="1176" mass="126847">MSFAYPDGQKVLGKAAGYDSPNDCWTADEQREAFEEAWREAGESIFRDRTCYEAEAVRALEAKMEVQKAAENLDAVYQAVGVAARTLMEAFCKAKCSELGIALTAKFTALAELIQKVQRKGAFPGYIVYFSAVKEAGNALGHHADSKHAAPRPSLANCAVMCCKYTVEVLKQHERHKFGQKPDFTALKRDAQARHLQRVRDAEARRQRDQQAKAEALAQELVSKRLEVIEAENALLQQKAEDEERHAQLLAQRQAVLESEQQAQEARRLAAEAAAAEQETTARAAAAKAEEQEARRRATEAEQAKLQDVARADAAAAARLRAEAEAAQRKEAAAKAEAEAAIAKAKLEKETAALLEQQAAADASRALLVDREAAAAAAKAAEVAAVAALQEETRKRLEAEARAKEADAQRQLTAAELAAAEVTRNESEAALLRQKEISDRRKAKLLKQANREHEARMEAAKLEERAQEARRLADEAETARLQVQADAALAHGAAAARKKAQAAAARAREAAAKAEKAAAESRVKLAREEAERHKRQEAADRAAALLREKEAEAAAAKAAEAEKKALAKQEANKRLAAKKEILELEEAIMRREAELKAAEARRTEEEAARERAKADAARQEAALSESRTQELLARRALAQSQRRADEARARADFLEMQRVQAQADAARADEAAAARLRVEAEAERAACDAARAREAAEAAQARLAREQAELKRREAAATAAEVARLAATERAEKARAEAAEAEQRKLEAERACMELQAVQRRQARLERKLKLGGWYALFPARFKALVGLCALMQLLSTIANMHSTRAFLAHPGARGPRGGLLAVMLVAGFVWMMACASLVLSVLRKKERWRRWRWRSWRPSQKDDIETGGSAGLGGNSMRARIAAVAPQPAMGLTVVATTVAVPSVEVPTVVRPDGNAAAAGAGTGAAGGLPVSPSRPALAFPWWADKYSSYSVWDRACLSTLSLLVASPVLTGLVIPVAYGWDVLPGVKLGARLPRLLPGVCPLRLTVLLSYMQAPLVGFPSIICAGMVLRLPPCHAATANSGGFCLSSASPSPRVAAQFSLATGVLTCVFTVALWGMHMAQTYRLFDFSGQVQRRLSTSWTAARGWLLGLAFLLTFPLSLLVVLLRWEKDGMEDEEEDGAEGGGAARPGASEAATGVGGVGAAVVVGIVTRQAVR</sequence>
<protein>
    <submittedName>
        <fullName evidence="3">Uncharacterized protein</fullName>
    </submittedName>
</protein>
<feature type="region of interest" description="Disordered" evidence="1">
    <location>
        <begin position="268"/>
        <end position="306"/>
    </location>
</feature>
<evidence type="ECO:0000256" key="2">
    <source>
        <dbReference type="SAM" id="Phobius"/>
    </source>
</evidence>
<reference evidence="3 4" key="1">
    <citation type="journal article" date="2023" name="Commun. Biol.">
        <title>Reorganization of the ancestral sex-determining regions during the evolution of trioecy in Pleodorina starrii.</title>
        <authorList>
            <person name="Takahashi K."/>
            <person name="Suzuki S."/>
            <person name="Kawai-Toyooka H."/>
            <person name="Yamamoto K."/>
            <person name="Hamaji T."/>
            <person name="Ootsuki R."/>
            <person name="Yamaguchi H."/>
            <person name="Kawachi M."/>
            <person name="Higashiyama T."/>
            <person name="Nozaki H."/>
        </authorList>
    </citation>
    <scope>NUCLEOTIDE SEQUENCE [LARGE SCALE GENOMIC DNA]</scope>
    <source>
        <strain evidence="3 4">NIES-4479</strain>
    </source>
</reference>
<feature type="compositionally biased region" description="Basic and acidic residues" evidence="1">
    <location>
        <begin position="288"/>
        <end position="306"/>
    </location>
</feature>
<feature type="transmembrane region" description="Helical" evidence="2">
    <location>
        <begin position="819"/>
        <end position="843"/>
    </location>
</feature>
<comment type="caution">
    <text evidence="3">The sequence shown here is derived from an EMBL/GenBank/DDBJ whole genome shotgun (WGS) entry which is preliminary data.</text>
</comment>
<dbReference type="Proteomes" id="UP001165080">
    <property type="component" value="Unassembled WGS sequence"/>
</dbReference>
<feature type="transmembrane region" description="Helical" evidence="2">
    <location>
        <begin position="957"/>
        <end position="980"/>
    </location>
</feature>